<name>A0A9P0LM84_ACAOB</name>
<evidence type="ECO:0000256" key="3">
    <source>
        <dbReference type="ARBA" id="ARBA00022448"/>
    </source>
</evidence>
<dbReference type="InterPro" id="IPR011989">
    <property type="entry name" value="ARM-like"/>
</dbReference>
<protein>
    <submittedName>
        <fullName evidence="5">Uncharacterized protein</fullName>
    </submittedName>
</protein>
<evidence type="ECO:0000313" key="6">
    <source>
        <dbReference type="Proteomes" id="UP001152888"/>
    </source>
</evidence>
<comment type="caution">
    <text evidence="5">The sequence shown here is derived from an EMBL/GenBank/DDBJ whole genome shotgun (WGS) entry which is preliminary data.</text>
</comment>
<dbReference type="InterPro" id="IPR040520">
    <property type="entry name" value="Importin_rep_3"/>
</dbReference>
<accession>A0A9P0LM84</accession>
<keyword evidence="6" id="KW-1185">Reference proteome</keyword>
<keyword evidence="4" id="KW-0539">Nucleus</keyword>
<dbReference type="AlphaFoldDB" id="A0A9P0LM84"/>
<dbReference type="EMBL" id="CAKOFQ010007450">
    <property type="protein sequence ID" value="CAH2001460.1"/>
    <property type="molecule type" value="Genomic_DNA"/>
</dbReference>
<dbReference type="Proteomes" id="UP001152888">
    <property type="component" value="Unassembled WGS sequence"/>
</dbReference>
<dbReference type="GO" id="GO:0005634">
    <property type="term" value="C:nucleus"/>
    <property type="evidence" value="ECO:0007669"/>
    <property type="project" value="UniProtKB-SubCell"/>
</dbReference>
<proteinExistence type="inferred from homology"/>
<evidence type="ECO:0000256" key="2">
    <source>
        <dbReference type="ARBA" id="ARBA00007991"/>
    </source>
</evidence>
<dbReference type="Gene3D" id="1.25.10.10">
    <property type="entry name" value="Leucine-rich Repeat Variant"/>
    <property type="match status" value="1"/>
</dbReference>
<comment type="similarity">
    <text evidence="2">Belongs to the importin beta family.</text>
</comment>
<sequence>MNLGTTAPRSSVDIFGDVILALNKKYCDNLSRWLNSLLAQEGFPSSRISNQQKENFIKSVLREKANKRKLCDIVLEFTLICRGILKQNMDTLTCDYS</sequence>
<dbReference type="OrthoDB" id="2016913at2759"/>
<evidence type="ECO:0000256" key="1">
    <source>
        <dbReference type="ARBA" id="ARBA00004123"/>
    </source>
</evidence>
<evidence type="ECO:0000256" key="4">
    <source>
        <dbReference type="ARBA" id="ARBA00023242"/>
    </source>
</evidence>
<evidence type="ECO:0000313" key="5">
    <source>
        <dbReference type="EMBL" id="CAH2001460.1"/>
    </source>
</evidence>
<dbReference type="Pfam" id="PF18806">
    <property type="entry name" value="Importin_rep_3"/>
    <property type="match status" value="1"/>
</dbReference>
<comment type="subcellular location">
    <subcellularLocation>
        <location evidence="1">Nucleus</location>
    </subcellularLocation>
</comment>
<gene>
    <name evidence="5" type="ORF">ACAOBT_LOCUS26210</name>
</gene>
<organism evidence="5 6">
    <name type="scientific">Acanthoscelides obtectus</name>
    <name type="common">Bean weevil</name>
    <name type="synonym">Bruchus obtectus</name>
    <dbReference type="NCBI Taxonomy" id="200917"/>
    <lineage>
        <taxon>Eukaryota</taxon>
        <taxon>Metazoa</taxon>
        <taxon>Ecdysozoa</taxon>
        <taxon>Arthropoda</taxon>
        <taxon>Hexapoda</taxon>
        <taxon>Insecta</taxon>
        <taxon>Pterygota</taxon>
        <taxon>Neoptera</taxon>
        <taxon>Endopterygota</taxon>
        <taxon>Coleoptera</taxon>
        <taxon>Polyphaga</taxon>
        <taxon>Cucujiformia</taxon>
        <taxon>Chrysomeloidea</taxon>
        <taxon>Chrysomelidae</taxon>
        <taxon>Bruchinae</taxon>
        <taxon>Bruchini</taxon>
        <taxon>Acanthoscelides</taxon>
    </lineage>
</organism>
<keyword evidence="3" id="KW-0813">Transport</keyword>
<reference evidence="5" key="1">
    <citation type="submission" date="2022-03" db="EMBL/GenBank/DDBJ databases">
        <authorList>
            <person name="Sayadi A."/>
        </authorList>
    </citation>
    <scope>NUCLEOTIDE SEQUENCE</scope>
</reference>